<dbReference type="CDD" id="cd20736">
    <property type="entry name" value="PoNe_Nuclease"/>
    <property type="match status" value="1"/>
</dbReference>
<dbReference type="InterPro" id="IPR011335">
    <property type="entry name" value="Restrct_endonuc-II-like"/>
</dbReference>
<name>A0A343JBM6_9CLOT</name>
<dbReference type="Proteomes" id="UP000264883">
    <property type="component" value="Chromosome"/>
</dbReference>
<comment type="similarity">
    <text evidence="1 2">Belongs to the UPF0102 family.</text>
</comment>
<dbReference type="AlphaFoldDB" id="A0A343JBM6"/>
<dbReference type="HAMAP" id="MF_00048">
    <property type="entry name" value="UPF0102"/>
    <property type="match status" value="1"/>
</dbReference>
<dbReference type="KEGG" id="cia:BEN51_05455"/>
<dbReference type="PANTHER" id="PTHR34039:SF1">
    <property type="entry name" value="UPF0102 PROTEIN YRAN"/>
    <property type="match status" value="1"/>
</dbReference>
<dbReference type="InterPro" id="IPR003509">
    <property type="entry name" value="UPF0102_YraN-like"/>
</dbReference>
<evidence type="ECO:0000313" key="4">
    <source>
        <dbReference type="Proteomes" id="UP000264883"/>
    </source>
</evidence>
<dbReference type="SUPFAM" id="SSF52980">
    <property type="entry name" value="Restriction endonuclease-like"/>
    <property type="match status" value="1"/>
</dbReference>
<evidence type="ECO:0000256" key="1">
    <source>
        <dbReference type="ARBA" id="ARBA00006738"/>
    </source>
</evidence>
<dbReference type="Pfam" id="PF02021">
    <property type="entry name" value="UPF0102"/>
    <property type="match status" value="1"/>
</dbReference>
<organism evidence="3 4">
    <name type="scientific">Clostridium isatidis</name>
    <dbReference type="NCBI Taxonomy" id="182773"/>
    <lineage>
        <taxon>Bacteria</taxon>
        <taxon>Bacillati</taxon>
        <taxon>Bacillota</taxon>
        <taxon>Clostridia</taxon>
        <taxon>Eubacteriales</taxon>
        <taxon>Clostridiaceae</taxon>
        <taxon>Clostridium</taxon>
    </lineage>
</organism>
<dbReference type="NCBIfam" id="NF009150">
    <property type="entry name" value="PRK12497.1-3"/>
    <property type="match status" value="1"/>
</dbReference>
<proteinExistence type="inferred from homology"/>
<dbReference type="NCBIfam" id="TIGR00252">
    <property type="entry name" value="YraN family protein"/>
    <property type="match status" value="1"/>
</dbReference>
<sequence>MKNYNKNIGSYGEDIGINFLKEKGYYILDKNFRNKYGEIDVICKFKDMIIFVEVKSRYNNSFGRPMEAITCSKQKKIINLCKYYIYKRKLFNYNCRFDVIEVYFNAKNDLNNIIHIEDAFRAY</sequence>
<dbReference type="PANTHER" id="PTHR34039">
    <property type="entry name" value="UPF0102 PROTEIN YRAN"/>
    <property type="match status" value="1"/>
</dbReference>
<dbReference type="RefSeq" id="WP_119865074.1">
    <property type="nucleotide sequence ID" value="NZ_CP016786.1"/>
</dbReference>
<reference evidence="3 4" key="1">
    <citation type="submission" date="2016-08" db="EMBL/GenBank/DDBJ databases">
        <title>Complete Genome Sequence Of The Indigo Reducing Clostridium isatidis DSM15098.</title>
        <authorList>
            <person name="Little G.T."/>
            <person name="Minton N.P."/>
        </authorList>
    </citation>
    <scope>NUCLEOTIDE SEQUENCE [LARGE SCALE GENOMIC DNA]</scope>
    <source>
        <strain evidence="3 4">DSM 15098</strain>
    </source>
</reference>
<gene>
    <name evidence="3" type="ORF">BEN51_05455</name>
</gene>
<keyword evidence="4" id="KW-1185">Reference proteome</keyword>
<protein>
    <recommendedName>
        <fullName evidence="2">UPF0102 protein BEN51_05455</fullName>
    </recommendedName>
</protein>
<dbReference type="InterPro" id="IPR011856">
    <property type="entry name" value="tRNA_endonuc-like_dom_sf"/>
</dbReference>
<dbReference type="OrthoDB" id="9802516at2"/>
<dbReference type="EMBL" id="CP016786">
    <property type="protein sequence ID" value="ASW42934.1"/>
    <property type="molecule type" value="Genomic_DNA"/>
</dbReference>
<dbReference type="Gene3D" id="3.40.1350.10">
    <property type="match status" value="1"/>
</dbReference>
<accession>A0A343JBM6</accession>
<evidence type="ECO:0000256" key="2">
    <source>
        <dbReference type="HAMAP-Rule" id="MF_00048"/>
    </source>
</evidence>
<evidence type="ECO:0000313" key="3">
    <source>
        <dbReference type="EMBL" id="ASW42934.1"/>
    </source>
</evidence>
<dbReference type="GO" id="GO:0003676">
    <property type="term" value="F:nucleic acid binding"/>
    <property type="evidence" value="ECO:0007669"/>
    <property type="project" value="InterPro"/>
</dbReference>